<reference evidence="2" key="1">
    <citation type="journal article" date="2011" name="Nature">
        <title>Genome sequence and analysis of the tuber crop potato.</title>
        <authorList>
            <consortium name="The Potato Genome Sequencing Consortium"/>
        </authorList>
    </citation>
    <scope>NUCLEOTIDE SEQUENCE [LARGE SCALE GENOMIC DNA]</scope>
    <source>
        <strain evidence="2">cv. DM1-3 516 R44</strain>
    </source>
</reference>
<accession>M1DGQ0</accession>
<evidence type="ECO:0000313" key="1">
    <source>
        <dbReference type="EnsemblPlants" id="PGSC0003DMT400088782"/>
    </source>
</evidence>
<dbReference type="InParanoid" id="M1DGQ0"/>
<dbReference type="EnsemblPlants" id="PGSC0003DMT400088782">
    <property type="protein sequence ID" value="PGSC0003DMT400088782"/>
    <property type="gene ID" value="PGSC0003DMG400038353"/>
</dbReference>
<dbReference type="HOGENOM" id="CLU_1996623_0_0_1"/>
<dbReference type="AlphaFoldDB" id="M1DGQ0"/>
<dbReference type="Gramene" id="PGSC0003DMT400088782">
    <property type="protein sequence ID" value="PGSC0003DMT400088782"/>
    <property type="gene ID" value="PGSC0003DMG400038353"/>
</dbReference>
<evidence type="ECO:0000313" key="2">
    <source>
        <dbReference type="Proteomes" id="UP000011115"/>
    </source>
</evidence>
<name>M1DGQ0_SOLTU</name>
<dbReference type="Proteomes" id="UP000011115">
    <property type="component" value="Unassembled WGS sequence"/>
</dbReference>
<reference evidence="1" key="2">
    <citation type="submission" date="2015-06" db="UniProtKB">
        <authorList>
            <consortium name="EnsemblPlants"/>
        </authorList>
    </citation>
    <scope>IDENTIFICATION</scope>
    <source>
        <strain evidence="1">DM1-3 516 R44</strain>
    </source>
</reference>
<organism evidence="1 2">
    <name type="scientific">Solanum tuberosum</name>
    <name type="common">Potato</name>
    <dbReference type="NCBI Taxonomy" id="4113"/>
    <lineage>
        <taxon>Eukaryota</taxon>
        <taxon>Viridiplantae</taxon>
        <taxon>Streptophyta</taxon>
        <taxon>Embryophyta</taxon>
        <taxon>Tracheophyta</taxon>
        <taxon>Spermatophyta</taxon>
        <taxon>Magnoliopsida</taxon>
        <taxon>eudicotyledons</taxon>
        <taxon>Gunneridae</taxon>
        <taxon>Pentapetalae</taxon>
        <taxon>asterids</taxon>
        <taxon>lamiids</taxon>
        <taxon>Solanales</taxon>
        <taxon>Solanaceae</taxon>
        <taxon>Solanoideae</taxon>
        <taxon>Solaneae</taxon>
        <taxon>Solanum</taxon>
    </lineage>
</organism>
<dbReference type="PaxDb" id="4113-PGSC0003DMT400088782"/>
<proteinExistence type="predicted"/>
<sequence>MEGQNGEHLPFIRFPNAASQERHHDYRNTGFCCEWGFLLHRLEEKEPVFYAHLVEFGWIPLTKAPPTARANWVRDFYDILPIVRWDDPNPVIRIEGLTSP</sequence>
<keyword evidence="2" id="KW-1185">Reference proteome</keyword>
<protein>
    <submittedName>
        <fullName evidence="1">Uncharacterized protein</fullName>
    </submittedName>
</protein>